<protein>
    <submittedName>
        <fullName evidence="5">NUDIX domain-containing protein</fullName>
    </submittedName>
</protein>
<reference evidence="5 6" key="1">
    <citation type="submission" date="2019-10" db="EMBL/GenBank/DDBJ databases">
        <title>Glycomyces albidus sp. nov., a novel actinomycete isolated from rhizosphere soil of wheat (Triticum aestivum L.).</title>
        <authorList>
            <person name="Qian L."/>
        </authorList>
    </citation>
    <scope>NUCLEOTIDE SEQUENCE [LARGE SCALE GENOMIC DNA]</scope>
    <source>
        <strain evidence="5 6">NEAU-7082</strain>
    </source>
</reference>
<evidence type="ECO:0000256" key="1">
    <source>
        <dbReference type="ARBA" id="ARBA00001946"/>
    </source>
</evidence>
<organism evidence="5 6">
    <name type="scientific">Glycomyces albidus</name>
    <dbReference type="NCBI Taxonomy" id="2656774"/>
    <lineage>
        <taxon>Bacteria</taxon>
        <taxon>Bacillati</taxon>
        <taxon>Actinomycetota</taxon>
        <taxon>Actinomycetes</taxon>
        <taxon>Glycomycetales</taxon>
        <taxon>Glycomycetaceae</taxon>
        <taxon>Glycomyces</taxon>
    </lineage>
</organism>
<dbReference type="PANTHER" id="PTHR11839:SF18">
    <property type="entry name" value="NUDIX HYDROLASE DOMAIN-CONTAINING PROTEIN"/>
    <property type="match status" value="1"/>
</dbReference>
<evidence type="ECO:0000256" key="2">
    <source>
        <dbReference type="ARBA" id="ARBA00022801"/>
    </source>
</evidence>
<proteinExistence type="predicted"/>
<keyword evidence="6" id="KW-1185">Reference proteome</keyword>
<keyword evidence="2" id="KW-0378">Hydrolase</keyword>
<dbReference type="GO" id="GO:0019693">
    <property type="term" value="P:ribose phosphate metabolic process"/>
    <property type="evidence" value="ECO:0007669"/>
    <property type="project" value="TreeGrafter"/>
</dbReference>
<gene>
    <name evidence="5" type="ORF">GFD30_12465</name>
</gene>
<dbReference type="Proteomes" id="UP000477750">
    <property type="component" value="Unassembled WGS sequence"/>
</dbReference>
<dbReference type="InterPro" id="IPR015797">
    <property type="entry name" value="NUDIX_hydrolase-like_dom_sf"/>
</dbReference>
<accession>A0A6L5G9N0</accession>
<evidence type="ECO:0000256" key="3">
    <source>
        <dbReference type="SAM" id="MobiDB-lite"/>
    </source>
</evidence>
<feature type="domain" description="Nudix hydrolase" evidence="4">
    <location>
        <begin position="90"/>
        <end position="223"/>
    </location>
</feature>
<dbReference type="EMBL" id="WIAO01000013">
    <property type="protein sequence ID" value="MQM26377.1"/>
    <property type="molecule type" value="Genomic_DNA"/>
</dbReference>
<dbReference type="SUPFAM" id="SSF55811">
    <property type="entry name" value="Nudix"/>
    <property type="match status" value="1"/>
</dbReference>
<feature type="region of interest" description="Disordered" evidence="3">
    <location>
        <begin position="122"/>
        <end position="141"/>
    </location>
</feature>
<comment type="caution">
    <text evidence="5">The sequence shown here is derived from an EMBL/GenBank/DDBJ whole genome shotgun (WGS) entry which is preliminary data.</text>
</comment>
<dbReference type="PROSITE" id="PS51462">
    <property type="entry name" value="NUDIX"/>
    <property type="match status" value="1"/>
</dbReference>
<dbReference type="GO" id="GO:0016787">
    <property type="term" value="F:hydrolase activity"/>
    <property type="evidence" value="ECO:0007669"/>
    <property type="project" value="UniProtKB-KW"/>
</dbReference>
<evidence type="ECO:0000313" key="6">
    <source>
        <dbReference type="Proteomes" id="UP000477750"/>
    </source>
</evidence>
<dbReference type="Gene3D" id="3.90.79.10">
    <property type="entry name" value="Nucleoside Triphosphate Pyrophosphohydrolase"/>
    <property type="match status" value="1"/>
</dbReference>
<evidence type="ECO:0000259" key="4">
    <source>
        <dbReference type="PROSITE" id="PS51462"/>
    </source>
</evidence>
<dbReference type="CDD" id="cd03424">
    <property type="entry name" value="NUDIX_ADPRase_Nudt5_UGPPase_Nudt14"/>
    <property type="match status" value="1"/>
</dbReference>
<evidence type="ECO:0000313" key="5">
    <source>
        <dbReference type="EMBL" id="MQM26377.1"/>
    </source>
</evidence>
<name>A0A6L5G9N0_9ACTN</name>
<dbReference type="Pfam" id="PF00293">
    <property type="entry name" value="NUDIX"/>
    <property type="match status" value="1"/>
</dbReference>
<dbReference type="AlphaFoldDB" id="A0A6L5G9N0"/>
<dbReference type="InterPro" id="IPR000086">
    <property type="entry name" value="NUDIX_hydrolase_dom"/>
</dbReference>
<dbReference type="PANTHER" id="PTHR11839">
    <property type="entry name" value="UDP/ADP-SUGAR PYROPHOSPHATASE"/>
    <property type="match status" value="1"/>
</dbReference>
<comment type="cofactor">
    <cofactor evidence="1">
        <name>Mg(2+)</name>
        <dbReference type="ChEBI" id="CHEBI:18420"/>
    </cofactor>
</comment>
<dbReference type="RefSeq" id="WP_153025540.1">
    <property type="nucleotide sequence ID" value="NZ_WIAO01000013.1"/>
</dbReference>
<dbReference type="GO" id="GO:0006753">
    <property type="term" value="P:nucleoside phosphate metabolic process"/>
    <property type="evidence" value="ECO:0007669"/>
    <property type="project" value="TreeGrafter"/>
</dbReference>
<sequence length="229" mass="24845">MNPDKRRYEQLRETRPELFANPAGTIFSILHEPEAVAEAEREAADRLRSAGLPEAWARTGVVYEDAYGLRVRDAVRFPDGALGTYIRDVGPRAVAGVVVLPVLDGSVVLVDHFRHATRSRHLELPRGAGESDSPEDDARRELAEEVGADATTLVPLGELHPDTGISASSVAMFYAEIDRIGRPDTGEAIDSIRLVPPDELRDMIRAGAITDGFTLAAYLRAVLLGLLPG</sequence>